<feature type="domain" description="GST C-terminal" evidence="2">
    <location>
        <begin position="77"/>
        <end position="196"/>
    </location>
</feature>
<dbReference type="InterPro" id="IPR036282">
    <property type="entry name" value="Glutathione-S-Trfase_C_sf"/>
</dbReference>
<evidence type="ECO:0000313" key="3">
    <source>
        <dbReference type="EMBL" id="MDA0160614.1"/>
    </source>
</evidence>
<dbReference type="Pfam" id="PF13417">
    <property type="entry name" value="GST_N_3"/>
    <property type="match status" value="1"/>
</dbReference>
<proteinExistence type="predicted"/>
<gene>
    <name evidence="3" type="ORF">OM076_10090</name>
</gene>
<accession>A0A9X3MQH7</accession>
<dbReference type="CDD" id="cd00570">
    <property type="entry name" value="GST_N_family"/>
    <property type="match status" value="1"/>
</dbReference>
<dbReference type="PANTHER" id="PTHR44051">
    <property type="entry name" value="GLUTATHIONE S-TRANSFERASE-RELATED"/>
    <property type="match status" value="1"/>
</dbReference>
<evidence type="ECO:0000259" key="1">
    <source>
        <dbReference type="PROSITE" id="PS50404"/>
    </source>
</evidence>
<evidence type="ECO:0000259" key="2">
    <source>
        <dbReference type="PROSITE" id="PS50405"/>
    </source>
</evidence>
<dbReference type="Gene3D" id="1.20.1050.10">
    <property type="match status" value="1"/>
</dbReference>
<evidence type="ECO:0000313" key="4">
    <source>
        <dbReference type="Proteomes" id="UP001149140"/>
    </source>
</evidence>
<dbReference type="Proteomes" id="UP001149140">
    <property type="component" value="Unassembled WGS sequence"/>
</dbReference>
<dbReference type="InterPro" id="IPR036249">
    <property type="entry name" value="Thioredoxin-like_sf"/>
</dbReference>
<dbReference type="SUPFAM" id="SSF47616">
    <property type="entry name" value="GST C-terminal domain-like"/>
    <property type="match status" value="1"/>
</dbReference>
<keyword evidence="4" id="KW-1185">Reference proteome</keyword>
<comment type="caution">
    <text evidence="3">The sequence shown here is derived from an EMBL/GenBank/DDBJ whole genome shotgun (WGS) entry which is preliminary data.</text>
</comment>
<dbReference type="RefSeq" id="WP_270039552.1">
    <property type="nucleotide sequence ID" value="NZ_JAPDOD010000006.1"/>
</dbReference>
<dbReference type="Pfam" id="PF00043">
    <property type="entry name" value="GST_C"/>
    <property type="match status" value="1"/>
</dbReference>
<name>A0A9X3MQH7_9ACTN</name>
<dbReference type="SFLD" id="SFLDS00019">
    <property type="entry name" value="Glutathione_Transferase_(cytos"/>
    <property type="match status" value="1"/>
</dbReference>
<reference evidence="3" key="1">
    <citation type="submission" date="2022-10" db="EMBL/GenBank/DDBJ databases">
        <title>The WGS of Solirubrobacter ginsenosidimutans DSM 21036.</title>
        <authorList>
            <person name="Jiang Z."/>
        </authorList>
    </citation>
    <scope>NUCLEOTIDE SEQUENCE</scope>
    <source>
        <strain evidence="3">DSM 21036</strain>
    </source>
</reference>
<dbReference type="InterPro" id="IPR010987">
    <property type="entry name" value="Glutathione-S-Trfase_C-like"/>
</dbReference>
<dbReference type="InterPro" id="IPR040079">
    <property type="entry name" value="Glutathione_S-Trfase"/>
</dbReference>
<dbReference type="SUPFAM" id="SSF52833">
    <property type="entry name" value="Thioredoxin-like"/>
    <property type="match status" value="1"/>
</dbReference>
<dbReference type="PANTHER" id="PTHR44051:SF9">
    <property type="entry name" value="GLUTATHIONE S-TRANSFERASE 1"/>
    <property type="match status" value="1"/>
</dbReference>
<dbReference type="SFLD" id="SFLDG00358">
    <property type="entry name" value="Main_(cytGST)"/>
    <property type="match status" value="1"/>
</dbReference>
<dbReference type="PROSITE" id="PS50404">
    <property type="entry name" value="GST_NTER"/>
    <property type="match status" value="1"/>
</dbReference>
<dbReference type="Gene3D" id="3.40.30.10">
    <property type="entry name" value="Glutaredoxin"/>
    <property type="match status" value="1"/>
</dbReference>
<dbReference type="InterPro" id="IPR004045">
    <property type="entry name" value="Glutathione_S-Trfase_N"/>
</dbReference>
<dbReference type="AlphaFoldDB" id="A0A9X3MQH7"/>
<organism evidence="3 4">
    <name type="scientific">Solirubrobacter ginsenosidimutans</name>
    <dbReference type="NCBI Taxonomy" id="490573"/>
    <lineage>
        <taxon>Bacteria</taxon>
        <taxon>Bacillati</taxon>
        <taxon>Actinomycetota</taxon>
        <taxon>Thermoleophilia</taxon>
        <taxon>Solirubrobacterales</taxon>
        <taxon>Solirubrobacteraceae</taxon>
        <taxon>Solirubrobacter</taxon>
    </lineage>
</organism>
<feature type="domain" description="GST N-terminal" evidence="1">
    <location>
        <begin position="1"/>
        <end position="78"/>
    </location>
</feature>
<dbReference type="EMBL" id="JAPDOD010000006">
    <property type="protein sequence ID" value="MDA0160614.1"/>
    <property type="molecule type" value="Genomic_DNA"/>
</dbReference>
<protein>
    <submittedName>
        <fullName evidence="3">Glutathione S-transferase family protein</fullName>
    </submittedName>
</protein>
<dbReference type="PROSITE" id="PS50405">
    <property type="entry name" value="GST_CTER"/>
    <property type="match status" value="1"/>
</dbReference>
<sequence length="209" mass="23904">MLTLYEHPFALYCQKVLIALDELGVEYDILEEQRDFDRAELAELWPPASIPVLRDGDQIIGETSIIIEHVAGSRLVPTLEARLWDRLCDQYVSDAVQAVVFDTIEQRFDERAIAKAHGQMDMAYGMLEAQLSRYEFVAGDAFTIADCAAAPGLFYALAIHPWDEATHPHLTRYYRALAQRPSFAKVIANARPLRHLFPLPWPDDFDRYH</sequence>
<dbReference type="InterPro" id="IPR004046">
    <property type="entry name" value="GST_C"/>
</dbReference>
<dbReference type="PROSITE" id="PS51354">
    <property type="entry name" value="GLUTAREDOXIN_2"/>
    <property type="match status" value="1"/>
</dbReference>